<keyword evidence="3" id="KW-1185">Reference proteome</keyword>
<dbReference type="EMBL" id="CP029347">
    <property type="protein sequence ID" value="AWL12692.1"/>
    <property type="molecule type" value="Genomic_DNA"/>
</dbReference>
<dbReference type="GO" id="GO:0008757">
    <property type="term" value="F:S-adenosylmethionine-dependent methyltransferase activity"/>
    <property type="evidence" value="ECO:0007669"/>
    <property type="project" value="InterPro"/>
</dbReference>
<dbReference type="InterPro" id="IPR013216">
    <property type="entry name" value="Methyltransf_11"/>
</dbReference>
<proteinExistence type="predicted"/>
<evidence type="ECO:0000259" key="1">
    <source>
        <dbReference type="Pfam" id="PF08241"/>
    </source>
</evidence>
<organism evidence="2 3">
    <name type="scientific">Saliniradius amylolyticus</name>
    <dbReference type="NCBI Taxonomy" id="2183582"/>
    <lineage>
        <taxon>Bacteria</taxon>
        <taxon>Pseudomonadati</taxon>
        <taxon>Pseudomonadota</taxon>
        <taxon>Gammaproteobacteria</taxon>
        <taxon>Alteromonadales</taxon>
        <taxon>Alteromonadaceae</taxon>
        <taxon>Saliniradius</taxon>
    </lineage>
</organism>
<evidence type="ECO:0000313" key="2">
    <source>
        <dbReference type="EMBL" id="AWL12692.1"/>
    </source>
</evidence>
<accession>A0A2S2E588</accession>
<feature type="domain" description="Methyltransferase type 11" evidence="1">
    <location>
        <begin position="133"/>
        <end position="180"/>
    </location>
</feature>
<evidence type="ECO:0000313" key="3">
    <source>
        <dbReference type="Proteomes" id="UP000245728"/>
    </source>
</evidence>
<dbReference type="Gene3D" id="3.40.50.150">
    <property type="entry name" value="Vaccinia Virus protein VP39"/>
    <property type="match status" value="1"/>
</dbReference>
<name>A0A2S2E588_9ALTE</name>
<sequence length="286" mass="33137">MKIPWKLKSQIFLVVEQLKAYRLLYLLQKYLTGRSRIALDTVAEWRKQLSELKEQNVGGIMFEFGAGKNLGQNLLLSPLFEQQYVVDLNPMLDFDLVNRTGLALAEVQPEFRYDSVHDKAQLNKRYGINYQAPYDARHTHFKDNSVDVCVSTNTLEHIPRQDIEAIFTEVYRILKFGGVVSAIIDYSDHYAHTDPSIGLLNFLQYSDEQWQRHNPGCHYQNRLRHYDFEVLFQSVGFEVVKNEPSYAEPHPPEYIAPCFNTQAPSLTATQGYFLLRKPDTNQAQPD</sequence>
<reference evidence="2 3" key="1">
    <citation type="submission" date="2018-05" db="EMBL/GenBank/DDBJ databases">
        <title>Salinimonas sp. HMF8227 Genome sequencing and assembly.</title>
        <authorList>
            <person name="Kang H."/>
            <person name="Kang J."/>
            <person name="Cha I."/>
            <person name="Kim H."/>
            <person name="Joh K."/>
        </authorList>
    </citation>
    <scope>NUCLEOTIDE SEQUENCE [LARGE SCALE GENOMIC DNA]</scope>
    <source>
        <strain evidence="2 3">HMF8227</strain>
    </source>
</reference>
<dbReference type="SUPFAM" id="SSF53335">
    <property type="entry name" value="S-adenosyl-L-methionine-dependent methyltransferases"/>
    <property type="match status" value="1"/>
</dbReference>
<dbReference type="AlphaFoldDB" id="A0A2S2E588"/>
<dbReference type="Pfam" id="PF08241">
    <property type="entry name" value="Methyltransf_11"/>
    <property type="match status" value="1"/>
</dbReference>
<dbReference type="Proteomes" id="UP000245728">
    <property type="component" value="Chromosome"/>
</dbReference>
<dbReference type="InterPro" id="IPR029063">
    <property type="entry name" value="SAM-dependent_MTases_sf"/>
</dbReference>
<protein>
    <recommendedName>
        <fullName evidence="1">Methyltransferase type 11 domain-containing protein</fullName>
    </recommendedName>
</protein>
<gene>
    <name evidence="2" type="ORF">HMF8227_02239</name>
</gene>
<dbReference type="RefSeq" id="WP_162558580.1">
    <property type="nucleotide sequence ID" value="NZ_CP029347.1"/>
</dbReference>
<dbReference type="KEGG" id="salh:HMF8227_02239"/>